<comment type="caution">
    <text evidence="7">The sequence shown here is derived from an EMBL/GenBank/DDBJ whole genome shotgun (WGS) entry which is preliminary data.</text>
</comment>
<dbReference type="FunFam" id="3.40.50.300:FF:000006">
    <property type="entry name" value="DNA-binding transcriptional regulator NtrC"/>
    <property type="match status" value="1"/>
</dbReference>
<evidence type="ECO:0000256" key="1">
    <source>
        <dbReference type="ARBA" id="ARBA00022741"/>
    </source>
</evidence>
<organism evidence="7 8">
    <name type="scientific">Silvanigrella paludirubra</name>
    <dbReference type="NCBI Taxonomy" id="2499159"/>
    <lineage>
        <taxon>Bacteria</taxon>
        <taxon>Pseudomonadati</taxon>
        <taxon>Bdellovibrionota</taxon>
        <taxon>Oligoflexia</taxon>
        <taxon>Silvanigrellales</taxon>
        <taxon>Silvanigrellaceae</taxon>
        <taxon>Silvanigrella</taxon>
    </lineage>
</organism>
<dbReference type="Proteomes" id="UP000437748">
    <property type="component" value="Unassembled WGS sequence"/>
</dbReference>
<dbReference type="Pfam" id="PF00158">
    <property type="entry name" value="Sigma54_activat"/>
    <property type="match status" value="1"/>
</dbReference>
<dbReference type="InterPro" id="IPR003593">
    <property type="entry name" value="AAA+_ATPase"/>
</dbReference>
<dbReference type="RefSeq" id="WP_153419579.1">
    <property type="nucleotide sequence ID" value="NZ_WFLM01000002.1"/>
</dbReference>
<dbReference type="PROSITE" id="PS50045">
    <property type="entry name" value="SIGMA54_INTERACT_4"/>
    <property type="match status" value="1"/>
</dbReference>
<dbReference type="EMBL" id="WFLM01000002">
    <property type="protein sequence ID" value="KAB8039937.1"/>
    <property type="molecule type" value="Genomic_DNA"/>
</dbReference>
<dbReference type="InterPro" id="IPR009057">
    <property type="entry name" value="Homeodomain-like_sf"/>
</dbReference>
<evidence type="ECO:0000256" key="3">
    <source>
        <dbReference type="ARBA" id="ARBA00023015"/>
    </source>
</evidence>
<dbReference type="GO" id="GO:0005524">
    <property type="term" value="F:ATP binding"/>
    <property type="evidence" value="ECO:0007669"/>
    <property type="project" value="UniProtKB-KW"/>
</dbReference>
<dbReference type="Gene3D" id="1.10.10.60">
    <property type="entry name" value="Homeodomain-like"/>
    <property type="match status" value="1"/>
</dbReference>
<dbReference type="GO" id="GO:0043565">
    <property type="term" value="F:sequence-specific DNA binding"/>
    <property type="evidence" value="ECO:0007669"/>
    <property type="project" value="InterPro"/>
</dbReference>
<evidence type="ECO:0000256" key="2">
    <source>
        <dbReference type="ARBA" id="ARBA00022840"/>
    </source>
</evidence>
<evidence type="ECO:0000256" key="5">
    <source>
        <dbReference type="ARBA" id="ARBA00023163"/>
    </source>
</evidence>
<evidence type="ECO:0000313" key="8">
    <source>
        <dbReference type="Proteomes" id="UP000437748"/>
    </source>
</evidence>
<dbReference type="SMART" id="SM00382">
    <property type="entry name" value="AAA"/>
    <property type="match status" value="1"/>
</dbReference>
<dbReference type="GO" id="GO:0006355">
    <property type="term" value="P:regulation of DNA-templated transcription"/>
    <property type="evidence" value="ECO:0007669"/>
    <property type="project" value="InterPro"/>
</dbReference>
<dbReference type="OrthoDB" id="5287622at2"/>
<keyword evidence="2" id="KW-0067">ATP-binding</keyword>
<dbReference type="Pfam" id="PF25601">
    <property type="entry name" value="AAA_lid_14"/>
    <property type="match status" value="1"/>
</dbReference>
<name>A0A6N6VWY6_9BACT</name>
<dbReference type="PANTHER" id="PTHR32071">
    <property type="entry name" value="TRANSCRIPTIONAL REGULATORY PROTEIN"/>
    <property type="match status" value="1"/>
</dbReference>
<keyword evidence="5" id="KW-0804">Transcription</keyword>
<sequence length="527" mass="60157">MAEEIEFNFDHFENLNIVKRLKQIIGSWWNIQLNFTDEKGFLRGVPQGRFFNPKNPICKLITENNESFKDCVNVARVTTIESEEANEQLISTCHAGFSTISLPLKLGDKYLGCIFADGFIIEETVEEQKSKLRNYLKKSFIKESTELESYINELPVLSMKEVKYLEELLQVVLDEIIQLRKSILDNKDEINAISSSLKKDWNFNNIVGKSSAMQEVFKLLSKISESEATILITGENGTGKEGIAKAIHVNSKRKSKNFIIQNCGAINDNLLETELFGHVKGSFTNAIKDKKGLFELADKGTLFLDEIGDTSTTMQVKLLRILQEGTFIPVGGTEQKQVDVRILAATNKNLELMVKNGTFREDLYYRLNVINVKLPSLKERIEDIPLLIKKFLDNYSKLNNTKVKKISSGCLYRMEKYAWPGNVRELENEVERLCVLSGENEEISDDLLSERIFGIQDKEEKFKGINKEGNLKVAIEQLEKEMIFANLEKENWNKSKAAIKLGISRASLIMKCEKYQLDKKSKKLNTE</sequence>
<proteinExistence type="predicted"/>
<evidence type="ECO:0000256" key="4">
    <source>
        <dbReference type="ARBA" id="ARBA00023125"/>
    </source>
</evidence>
<reference evidence="7 8" key="1">
    <citation type="submission" date="2019-10" db="EMBL/GenBank/DDBJ databases">
        <title>New species of Slilvanegrellaceae.</title>
        <authorList>
            <person name="Pitt A."/>
            <person name="Hahn M.W."/>
        </authorList>
    </citation>
    <scope>NUCLEOTIDE SEQUENCE [LARGE SCALE GENOMIC DNA]</scope>
    <source>
        <strain evidence="7 8">SP-Ram-0.45-NSY-1</strain>
    </source>
</reference>
<evidence type="ECO:0000259" key="6">
    <source>
        <dbReference type="PROSITE" id="PS50045"/>
    </source>
</evidence>
<dbReference type="PROSITE" id="PS00676">
    <property type="entry name" value="SIGMA54_INTERACT_2"/>
    <property type="match status" value="1"/>
</dbReference>
<dbReference type="InterPro" id="IPR058031">
    <property type="entry name" value="AAA_lid_NorR"/>
</dbReference>
<gene>
    <name evidence="7" type="ORF">GCL60_06655</name>
</gene>
<dbReference type="PROSITE" id="PS00688">
    <property type="entry name" value="SIGMA54_INTERACT_3"/>
    <property type="match status" value="1"/>
</dbReference>
<dbReference type="SUPFAM" id="SSF46689">
    <property type="entry name" value="Homeodomain-like"/>
    <property type="match status" value="1"/>
</dbReference>
<dbReference type="CDD" id="cd00009">
    <property type="entry name" value="AAA"/>
    <property type="match status" value="1"/>
</dbReference>
<evidence type="ECO:0000313" key="7">
    <source>
        <dbReference type="EMBL" id="KAB8039937.1"/>
    </source>
</evidence>
<dbReference type="Gene3D" id="1.10.8.60">
    <property type="match status" value="1"/>
</dbReference>
<dbReference type="AlphaFoldDB" id="A0A6N6VWY6"/>
<dbReference type="InterPro" id="IPR002197">
    <property type="entry name" value="HTH_Fis"/>
</dbReference>
<dbReference type="SUPFAM" id="SSF52540">
    <property type="entry name" value="P-loop containing nucleoside triphosphate hydrolases"/>
    <property type="match status" value="1"/>
</dbReference>
<dbReference type="Gene3D" id="3.40.50.300">
    <property type="entry name" value="P-loop containing nucleotide triphosphate hydrolases"/>
    <property type="match status" value="1"/>
</dbReference>
<keyword evidence="8" id="KW-1185">Reference proteome</keyword>
<dbReference type="InterPro" id="IPR002078">
    <property type="entry name" value="Sigma_54_int"/>
</dbReference>
<keyword evidence="1" id="KW-0547">Nucleotide-binding</keyword>
<dbReference type="InterPro" id="IPR027417">
    <property type="entry name" value="P-loop_NTPase"/>
</dbReference>
<protein>
    <submittedName>
        <fullName evidence="7">AAA domain-containing protein</fullName>
    </submittedName>
</protein>
<dbReference type="InterPro" id="IPR018771">
    <property type="entry name" value="PocR_dom"/>
</dbReference>
<keyword evidence="3" id="KW-0805">Transcription regulation</keyword>
<dbReference type="InterPro" id="IPR025944">
    <property type="entry name" value="Sigma_54_int_dom_CS"/>
</dbReference>
<accession>A0A6N6VWY6</accession>
<dbReference type="Pfam" id="PF10114">
    <property type="entry name" value="PocR"/>
    <property type="match status" value="1"/>
</dbReference>
<dbReference type="PRINTS" id="PR01590">
    <property type="entry name" value="HTHFIS"/>
</dbReference>
<feature type="domain" description="Sigma-54 factor interaction" evidence="6">
    <location>
        <begin position="206"/>
        <end position="435"/>
    </location>
</feature>
<keyword evidence="4" id="KW-0238">DNA-binding</keyword>
<dbReference type="Pfam" id="PF02954">
    <property type="entry name" value="HTH_8"/>
    <property type="match status" value="1"/>
</dbReference>
<dbReference type="InterPro" id="IPR025943">
    <property type="entry name" value="Sigma_54_int_dom_ATP-bd_2"/>
</dbReference>